<evidence type="ECO:0000313" key="4">
    <source>
        <dbReference type="Proteomes" id="UP000663828"/>
    </source>
</evidence>
<gene>
    <name evidence="3" type="ORF">XAT740_LOCUS52091</name>
</gene>
<feature type="transmembrane region" description="Helical" evidence="2">
    <location>
        <begin position="58"/>
        <end position="79"/>
    </location>
</feature>
<evidence type="ECO:0000256" key="1">
    <source>
        <dbReference type="SAM" id="MobiDB-lite"/>
    </source>
</evidence>
<evidence type="ECO:0000313" key="3">
    <source>
        <dbReference type="EMBL" id="CAF1633660.1"/>
    </source>
</evidence>
<organism evidence="3 4">
    <name type="scientific">Adineta ricciae</name>
    <name type="common">Rotifer</name>
    <dbReference type="NCBI Taxonomy" id="249248"/>
    <lineage>
        <taxon>Eukaryota</taxon>
        <taxon>Metazoa</taxon>
        <taxon>Spiralia</taxon>
        <taxon>Gnathifera</taxon>
        <taxon>Rotifera</taxon>
        <taxon>Eurotatoria</taxon>
        <taxon>Bdelloidea</taxon>
        <taxon>Adinetida</taxon>
        <taxon>Adinetidae</taxon>
        <taxon>Adineta</taxon>
    </lineage>
</organism>
<protein>
    <submittedName>
        <fullName evidence="3">Uncharacterized protein</fullName>
    </submittedName>
</protein>
<sequence>MSRNHLYQFSHRRKQRRDSSTIRERDNHIQSTGDAPFIRQLLEQLAVRQLSVIHYDDYLYLIYLFLLTIFYICYLTMIFQDKLNFFVDNDQSSYFDNYERQIPRLLWFRKGYQFR</sequence>
<keyword evidence="4" id="KW-1185">Reference proteome</keyword>
<feature type="region of interest" description="Disordered" evidence="1">
    <location>
        <begin position="1"/>
        <end position="25"/>
    </location>
</feature>
<keyword evidence="2" id="KW-0472">Membrane</keyword>
<comment type="caution">
    <text evidence="3">The sequence shown here is derived from an EMBL/GenBank/DDBJ whole genome shotgun (WGS) entry which is preliminary data.</text>
</comment>
<proteinExistence type="predicted"/>
<dbReference type="Proteomes" id="UP000663828">
    <property type="component" value="Unassembled WGS sequence"/>
</dbReference>
<evidence type="ECO:0000256" key="2">
    <source>
        <dbReference type="SAM" id="Phobius"/>
    </source>
</evidence>
<keyword evidence="2" id="KW-0812">Transmembrane</keyword>
<name>A0A816DE71_ADIRI</name>
<dbReference type="AlphaFoldDB" id="A0A816DE71"/>
<dbReference type="EMBL" id="CAJNOR010008477">
    <property type="protein sequence ID" value="CAF1633660.1"/>
    <property type="molecule type" value="Genomic_DNA"/>
</dbReference>
<accession>A0A816DE71</accession>
<reference evidence="3" key="1">
    <citation type="submission" date="2021-02" db="EMBL/GenBank/DDBJ databases">
        <authorList>
            <person name="Nowell W R."/>
        </authorList>
    </citation>
    <scope>NUCLEOTIDE SEQUENCE</scope>
</reference>
<keyword evidence="2" id="KW-1133">Transmembrane helix</keyword>